<protein>
    <submittedName>
        <fullName evidence="1">Uncharacterized protein</fullName>
    </submittedName>
</protein>
<reference evidence="1 2" key="1">
    <citation type="submission" date="2019-03" db="EMBL/GenBank/DDBJ databases">
        <authorList>
            <person name="Kim M.K.M."/>
        </authorList>
    </citation>
    <scope>NUCLEOTIDE SEQUENCE [LARGE SCALE GENOMIC DNA]</scope>
    <source>
        <strain evidence="1 2">17J68-15</strain>
    </source>
</reference>
<accession>A0A4R4EAS8</accession>
<evidence type="ECO:0000313" key="2">
    <source>
        <dbReference type="Proteomes" id="UP000295164"/>
    </source>
</evidence>
<name>A0A4R4EAS8_9BACT</name>
<keyword evidence="2" id="KW-1185">Reference proteome</keyword>
<dbReference type="EMBL" id="SKFH01000001">
    <property type="protein sequence ID" value="TCZ75008.1"/>
    <property type="molecule type" value="Genomic_DNA"/>
</dbReference>
<comment type="caution">
    <text evidence="1">The sequence shown here is derived from an EMBL/GenBank/DDBJ whole genome shotgun (WGS) entry which is preliminary data.</text>
</comment>
<evidence type="ECO:0000313" key="1">
    <source>
        <dbReference type="EMBL" id="TCZ75008.1"/>
    </source>
</evidence>
<dbReference type="RefSeq" id="WP_131850363.1">
    <property type="nucleotide sequence ID" value="NZ_SKFH01000001.1"/>
</dbReference>
<sequence>MRINPVKLFGNFFNDPKISNYRMLLFGEDAYSSLKEFLADMAAGIELPLATYRDLLGGVITARAVLKGRTVSVDDYSDAFLSTIRRTEDSLGVHNIRKGHPTYLEFFPQGLDGYNDINRGSAHALMQLAAAAASKHPDLLTTELAAELAAFPEGWLRVRGAQQVQAGSADDKAASVRAARRVLETALCKALHEVGARYPADAATAGSFFSFDLLYAAERKKEEAV</sequence>
<dbReference type="OrthoDB" id="874784at2"/>
<proteinExistence type="predicted"/>
<dbReference type="Proteomes" id="UP000295164">
    <property type="component" value="Unassembled WGS sequence"/>
</dbReference>
<gene>
    <name evidence="1" type="ORF">E0486_01495</name>
</gene>
<dbReference type="AlphaFoldDB" id="A0A4R4EAS8"/>
<organism evidence="1 2">
    <name type="scientific">Flaviaesturariibacter aridisoli</name>
    <dbReference type="NCBI Taxonomy" id="2545761"/>
    <lineage>
        <taxon>Bacteria</taxon>
        <taxon>Pseudomonadati</taxon>
        <taxon>Bacteroidota</taxon>
        <taxon>Chitinophagia</taxon>
        <taxon>Chitinophagales</taxon>
        <taxon>Chitinophagaceae</taxon>
        <taxon>Flaviaestuariibacter</taxon>
    </lineage>
</organism>